<dbReference type="InterPro" id="IPR042099">
    <property type="entry name" value="ANL_N_sf"/>
</dbReference>
<protein>
    <recommendedName>
        <fullName evidence="4">AMP-dependent synthetase/ligase domain-containing protein</fullName>
    </recommendedName>
</protein>
<evidence type="ECO:0000256" key="2">
    <source>
        <dbReference type="ARBA" id="ARBA00022598"/>
    </source>
</evidence>
<dbReference type="SUPFAM" id="SSF56801">
    <property type="entry name" value="Acetyl-CoA synthetase-like"/>
    <property type="match status" value="1"/>
</dbReference>
<comment type="similarity">
    <text evidence="1">Belongs to the ATP-dependent AMP-binding enzyme family.</text>
</comment>
<evidence type="ECO:0000256" key="3">
    <source>
        <dbReference type="SAM" id="MobiDB-lite"/>
    </source>
</evidence>
<dbReference type="PANTHER" id="PTHR43107:SF6">
    <property type="entry name" value="ACYL-COA SYNTHETASE FAMILY PROTEIN (CEFD1), PUTATIVE (AFU_ORTHOLOGUE AFUA_6G03630)-RELATED"/>
    <property type="match status" value="1"/>
</dbReference>
<organism evidence="5 6">
    <name type="scientific">Rachicladosporium monterosium</name>
    <dbReference type="NCBI Taxonomy" id="1507873"/>
    <lineage>
        <taxon>Eukaryota</taxon>
        <taxon>Fungi</taxon>
        <taxon>Dikarya</taxon>
        <taxon>Ascomycota</taxon>
        <taxon>Pezizomycotina</taxon>
        <taxon>Dothideomycetes</taxon>
        <taxon>Dothideomycetidae</taxon>
        <taxon>Cladosporiales</taxon>
        <taxon>Cladosporiaceae</taxon>
        <taxon>Rachicladosporium</taxon>
    </lineage>
</organism>
<comment type="caution">
    <text evidence="5">The sequence shown here is derived from an EMBL/GenBank/DDBJ whole genome shotgun (WGS) entry which is preliminary data.</text>
</comment>
<dbReference type="EMBL" id="JAVRRR010000488">
    <property type="protein sequence ID" value="KAK5142040.1"/>
    <property type="molecule type" value="Genomic_DNA"/>
</dbReference>
<gene>
    <name evidence="5" type="ORF">LTR32_005540</name>
</gene>
<keyword evidence="2" id="KW-0436">Ligase</keyword>
<dbReference type="Proteomes" id="UP001308179">
    <property type="component" value="Unassembled WGS sequence"/>
</dbReference>
<reference evidence="5 6" key="1">
    <citation type="submission" date="2023-08" db="EMBL/GenBank/DDBJ databases">
        <title>Black Yeasts Isolated from many extreme environments.</title>
        <authorList>
            <person name="Coleine C."/>
            <person name="Stajich J.E."/>
            <person name="Selbmann L."/>
        </authorList>
    </citation>
    <scope>NUCLEOTIDE SEQUENCE [LARGE SCALE GENOMIC DNA]</scope>
    <source>
        <strain evidence="5 6">CCFEE 5386</strain>
    </source>
</reference>
<name>A0ABR0L1H9_9PEZI</name>
<feature type="non-terminal residue" evidence="5">
    <location>
        <position position="617"/>
    </location>
</feature>
<dbReference type="Pfam" id="PF00501">
    <property type="entry name" value="AMP-binding"/>
    <property type="match status" value="1"/>
</dbReference>
<proteinExistence type="inferred from homology"/>
<dbReference type="InterPro" id="IPR020845">
    <property type="entry name" value="AMP-binding_CS"/>
</dbReference>
<evidence type="ECO:0000256" key="1">
    <source>
        <dbReference type="ARBA" id="ARBA00006432"/>
    </source>
</evidence>
<feature type="domain" description="AMP-dependent synthetase/ligase" evidence="4">
    <location>
        <begin position="244"/>
        <end position="572"/>
    </location>
</feature>
<dbReference type="PANTHER" id="PTHR43107">
    <property type="entry name" value="LONG-CHAIN FATTY ACID TRANSPORT PROTEIN"/>
    <property type="match status" value="1"/>
</dbReference>
<accession>A0ABR0L1H9</accession>
<evidence type="ECO:0000313" key="5">
    <source>
        <dbReference type="EMBL" id="KAK5142040.1"/>
    </source>
</evidence>
<dbReference type="PROSITE" id="PS00455">
    <property type="entry name" value="AMP_BINDING"/>
    <property type="match status" value="1"/>
</dbReference>
<evidence type="ECO:0000259" key="4">
    <source>
        <dbReference type="Pfam" id="PF00501"/>
    </source>
</evidence>
<feature type="region of interest" description="Disordered" evidence="3">
    <location>
        <begin position="95"/>
        <end position="149"/>
    </location>
</feature>
<dbReference type="InterPro" id="IPR000873">
    <property type="entry name" value="AMP-dep_synth/lig_dom"/>
</dbReference>
<dbReference type="Gene3D" id="3.40.50.12780">
    <property type="entry name" value="N-terminal domain of ligase-like"/>
    <property type="match status" value="1"/>
</dbReference>
<evidence type="ECO:0000313" key="6">
    <source>
        <dbReference type="Proteomes" id="UP001308179"/>
    </source>
</evidence>
<sequence>MDSAIIRASLTAATLSGISNCLAQCITCFRSNPQIQSTGDILTILTTFVSAIRNDFDSNDTLRYVLFSLLVCPPNYLWQKWLEGRFPGYITEEASGKEKMPGEDGVGTGRDTGAGSMKKRMGNGGTSEKEAMTETSTPSHPAKAAGKAKRKLNMTNTSIKFLLDQTLAIPALAATTAAAAYLDARFHLRKDLANTLETHRTARLAAHLAKTHRRSLWYLFESQVQLLQLEPCIWFRDSPASTPTLYTWVQAWEQCCRWARFLEEQGVRPGELVGTYMGNSPEYMFNMLGLWALGAAPAMINCNLGGEGLVHCLRIAGSKVLVVDAEDEGCRERVEGVRERLEGELGMRVVVVDAVVKAAISKREVSRPGDEYRDGVTGTFPIFIFYTSGTTGFPKACPFETQRSYGLGGPRLRSTGLVPGHPASLLRAKRKPDVWYDCMPLYHGTGCTVAIGCLISGLTLAIGRKFSVRNFWPDIHDSGANAFVYVGETARYLLAAPPSKLDKGHKLKAMYGNGMRPDVWEKFQERFDVPCVNEFFNSTEGMLSMLNVCRGPFHAAHVGHHTGPQRWQLRDKIVTVEIDHETGGMWRDPTTGFARRTEYRVGGEVIVQCASEKEFVG</sequence>
<keyword evidence="6" id="KW-1185">Reference proteome</keyword>